<dbReference type="PANTHER" id="PTHR12792">
    <property type="entry name" value="EXTRA SPINDLE POLES 1-RELATED"/>
    <property type="match status" value="1"/>
</dbReference>
<evidence type="ECO:0000256" key="5">
    <source>
        <dbReference type="SAM" id="MobiDB-lite"/>
    </source>
</evidence>
<keyword evidence="4" id="KW-0159">Chromosome partition</keyword>
<name>A0ABN9WS53_9DINO</name>
<dbReference type="InterPro" id="IPR030397">
    <property type="entry name" value="SEPARIN_core_dom"/>
</dbReference>
<feature type="compositionally biased region" description="Gly residues" evidence="5">
    <location>
        <begin position="165"/>
        <end position="177"/>
    </location>
</feature>
<gene>
    <name evidence="7" type="ORF">PCOR1329_LOCUS68912</name>
</gene>
<comment type="caution">
    <text evidence="7">The sequence shown here is derived from an EMBL/GenBank/DDBJ whole genome shotgun (WGS) entry which is preliminary data.</text>
</comment>
<sequence>MHVDREAQACVISRLEEAPAHPGTPRELVSHRISLLDGALSSLEEELASIRAENQGAVRAHSQRPDSDRPEQREAFWSERELFDARVRRFAARLEQDLLGERSSLLGGQPAGAASRPGALVLFLDSFLAQLPLEACPCLWGREVVRGAAPNVLLAQLAEARQRGAGEGSSHGDGAPGPRGPRTGYYALNPLGGTDITGRTVLELLQGWRAPPSSPAPSGWSGRAGGACPKAHEVLGALATHDAFLYMGHGETAGRLLCQGQVELGPTSLQAAARRAQDRPPRAAVLLMGCNTARPAVPEGLEHEAFSLPLALLAQGVPAVVGTLWDVLGGDLDRVARALLERWAGQAAGPGGGGPSALPRATLAAALAAARPACHLPHLTGAAVVCYAGPS</sequence>
<proteinExistence type="predicted"/>
<feature type="domain" description="Peptidase C50" evidence="6">
    <location>
        <begin position="181"/>
        <end position="301"/>
    </location>
</feature>
<keyword evidence="8" id="KW-1185">Reference proteome</keyword>
<evidence type="ECO:0000256" key="3">
    <source>
        <dbReference type="ARBA" id="ARBA00022801"/>
    </source>
</evidence>
<feature type="compositionally biased region" description="Basic and acidic residues" evidence="5">
    <location>
        <begin position="63"/>
        <end position="73"/>
    </location>
</feature>
<feature type="region of interest" description="Disordered" evidence="5">
    <location>
        <begin position="163"/>
        <end position="184"/>
    </location>
</feature>
<reference evidence="7" key="1">
    <citation type="submission" date="2023-10" db="EMBL/GenBank/DDBJ databases">
        <authorList>
            <person name="Chen Y."/>
            <person name="Shah S."/>
            <person name="Dougan E. K."/>
            <person name="Thang M."/>
            <person name="Chan C."/>
        </authorList>
    </citation>
    <scope>NUCLEOTIDE SEQUENCE [LARGE SCALE GENOMIC DNA]</scope>
</reference>
<dbReference type="Pfam" id="PF03568">
    <property type="entry name" value="Separin_C"/>
    <property type="match status" value="1"/>
</dbReference>
<evidence type="ECO:0000256" key="1">
    <source>
        <dbReference type="ARBA" id="ARBA00000451"/>
    </source>
</evidence>
<evidence type="ECO:0000256" key="4">
    <source>
        <dbReference type="ARBA" id="ARBA00022829"/>
    </source>
</evidence>
<evidence type="ECO:0000313" key="8">
    <source>
        <dbReference type="Proteomes" id="UP001189429"/>
    </source>
</evidence>
<accession>A0ABN9WS53</accession>
<organism evidence="7 8">
    <name type="scientific">Prorocentrum cordatum</name>
    <dbReference type="NCBI Taxonomy" id="2364126"/>
    <lineage>
        <taxon>Eukaryota</taxon>
        <taxon>Sar</taxon>
        <taxon>Alveolata</taxon>
        <taxon>Dinophyceae</taxon>
        <taxon>Prorocentrales</taxon>
        <taxon>Prorocentraceae</taxon>
        <taxon>Prorocentrum</taxon>
    </lineage>
</organism>
<dbReference type="PROSITE" id="PS51700">
    <property type="entry name" value="SEPARIN"/>
    <property type="match status" value="1"/>
</dbReference>
<dbReference type="PANTHER" id="PTHR12792:SF0">
    <property type="entry name" value="SEPARIN"/>
    <property type="match status" value="1"/>
</dbReference>
<dbReference type="EMBL" id="CAUYUJ010019016">
    <property type="protein sequence ID" value="CAK0888053.1"/>
    <property type="molecule type" value="Genomic_DNA"/>
</dbReference>
<feature type="region of interest" description="Disordered" evidence="5">
    <location>
        <begin position="54"/>
        <end position="73"/>
    </location>
</feature>
<dbReference type="InterPro" id="IPR005314">
    <property type="entry name" value="Peptidase_C50"/>
</dbReference>
<dbReference type="EC" id="3.4.22.49" evidence="2"/>
<comment type="catalytic activity">
    <reaction evidence="1">
        <text>All bonds known to be hydrolyzed by this endopeptidase have arginine in P1 and an acidic residue in P4. P6 is often occupied by an acidic residue or by a hydroxy-amino-acid residue, the phosphorylation of which enhances cleavage.</text>
        <dbReference type="EC" id="3.4.22.49"/>
    </reaction>
</comment>
<evidence type="ECO:0000313" key="7">
    <source>
        <dbReference type="EMBL" id="CAK0888053.1"/>
    </source>
</evidence>
<protein>
    <recommendedName>
        <fullName evidence="2">separase</fullName>
        <ecNumber evidence="2">3.4.22.49</ecNumber>
    </recommendedName>
</protein>
<evidence type="ECO:0000259" key="6">
    <source>
        <dbReference type="PROSITE" id="PS51700"/>
    </source>
</evidence>
<keyword evidence="3" id="KW-0378">Hydrolase</keyword>
<evidence type="ECO:0000256" key="2">
    <source>
        <dbReference type="ARBA" id="ARBA00012489"/>
    </source>
</evidence>
<dbReference type="Proteomes" id="UP001189429">
    <property type="component" value="Unassembled WGS sequence"/>
</dbReference>